<feature type="domain" description="Transposase IS116/IS110/IS902 C-terminal" evidence="2">
    <location>
        <begin position="286"/>
        <end position="368"/>
    </location>
</feature>
<evidence type="ECO:0000313" key="4">
    <source>
        <dbReference type="Proteomes" id="UP000665020"/>
    </source>
</evidence>
<dbReference type="AlphaFoldDB" id="A0A8A7KI64"/>
<dbReference type="KEGG" id="ifn:GM661_07400"/>
<gene>
    <name evidence="3" type="ORF">GM661_07400</name>
</gene>
<dbReference type="GO" id="GO:0003677">
    <property type="term" value="F:DNA binding"/>
    <property type="evidence" value="ECO:0007669"/>
    <property type="project" value="InterPro"/>
</dbReference>
<dbReference type="RefSeq" id="WP_230869426.1">
    <property type="nucleotide sequence ID" value="NZ_CP046640.1"/>
</dbReference>
<dbReference type="GO" id="GO:0006313">
    <property type="term" value="P:DNA transposition"/>
    <property type="evidence" value="ECO:0007669"/>
    <property type="project" value="InterPro"/>
</dbReference>
<evidence type="ECO:0000313" key="3">
    <source>
        <dbReference type="EMBL" id="QTL97824.1"/>
    </source>
</evidence>
<dbReference type="InterPro" id="IPR002525">
    <property type="entry name" value="Transp_IS110-like_N"/>
</dbReference>
<dbReference type="InterPro" id="IPR003346">
    <property type="entry name" value="Transposase_20"/>
</dbReference>
<protein>
    <submittedName>
        <fullName evidence="3">IS110 family transposase</fullName>
    </submittedName>
</protein>
<dbReference type="Pfam" id="PF02371">
    <property type="entry name" value="Transposase_20"/>
    <property type="match status" value="1"/>
</dbReference>
<dbReference type="GO" id="GO:0004803">
    <property type="term" value="F:transposase activity"/>
    <property type="evidence" value="ECO:0007669"/>
    <property type="project" value="InterPro"/>
</dbReference>
<proteinExistence type="predicted"/>
<evidence type="ECO:0000259" key="2">
    <source>
        <dbReference type="Pfam" id="PF02371"/>
    </source>
</evidence>
<organism evidence="3 4">
    <name type="scientific">Iocasia fonsfrigidae</name>
    <dbReference type="NCBI Taxonomy" id="2682810"/>
    <lineage>
        <taxon>Bacteria</taxon>
        <taxon>Bacillati</taxon>
        <taxon>Bacillota</taxon>
        <taxon>Clostridia</taxon>
        <taxon>Halanaerobiales</taxon>
        <taxon>Halanaerobiaceae</taxon>
        <taxon>Iocasia</taxon>
    </lineage>
</organism>
<dbReference type="PANTHER" id="PTHR33055:SF13">
    <property type="entry name" value="TRANSPOSASE"/>
    <property type="match status" value="1"/>
</dbReference>
<dbReference type="Proteomes" id="UP000665020">
    <property type="component" value="Chromosome"/>
</dbReference>
<reference evidence="3" key="1">
    <citation type="submission" date="2019-12" db="EMBL/GenBank/DDBJ databases">
        <authorList>
            <person name="zhang j."/>
            <person name="sun C.M."/>
        </authorList>
    </citation>
    <scope>NUCLEOTIDE SEQUENCE</scope>
    <source>
        <strain evidence="3">NS-1</strain>
    </source>
</reference>
<accession>A0A8A7KI64</accession>
<dbReference type="InterPro" id="IPR047650">
    <property type="entry name" value="Transpos_IS110"/>
</dbReference>
<keyword evidence="4" id="KW-1185">Reference proteome</keyword>
<evidence type="ECO:0000259" key="1">
    <source>
        <dbReference type="Pfam" id="PF01548"/>
    </source>
</evidence>
<dbReference type="NCBIfam" id="NF033542">
    <property type="entry name" value="transpos_IS110"/>
    <property type="match status" value="1"/>
</dbReference>
<feature type="domain" description="Transposase IS110-like N-terminal" evidence="1">
    <location>
        <begin position="11"/>
        <end position="170"/>
    </location>
</feature>
<dbReference type="EMBL" id="CP046640">
    <property type="protein sequence ID" value="QTL97824.1"/>
    <property type="molecule type" value="Genomic_DNA"/>
</dbReference>
<dbReference type="PANTHER" id="PTHR33055">
    <property type="entry name" value="TRANSPOSASE FOR INSERTION SEQUENCE ELEMENT IS1111A"/>
    <property type="match status" value="1"/>
</dbReference>
<dbReference type="Pfam" id="PF01548">
    <property type="entry name" value="DEDD_Tnp_IS110"/>
    <property type="match status" value="1"/>
</dbReference>
<sequence>MSYKFNPYLSVGIDVGADFSMMSIALPNQQLLGKPFKIIHNRLDSLSSAVSRIKKAEELNSLKARIFLESTGIYHFPLFCYLKEAGFDVFVINPLISNSSRNLNIRKVHNDKFDSKKAALLGLNPNLKVSLIPTDLVLNLRNLTREYFNLVDSRSAYVNKLLGQLRQAFPQFLGIFSKVTGKTSLMILQEYTTPQNILSANKEKLIASIAKISRKGISTATKKYEKLTKAAREASVFGHAVDSNFYLIQHYIGFIQKYDAEINHLLEQMHQFVDTHEDEPFVKQIHLIESFKVAGFLSAVTLMCEIGDFSAFQKPKQLYAYFGLDPEVKQSGNFNGTNVKISKRGSRLARRTIFTMALQSISRDRKGRDTNPVLRSYYLKKCQSKPKMVALGAVMHKVCNIIFAILRDNKPFEIRTPEEHCLKYTKFKLQAA</sequence>
<name>A0A8A7KI64_9FIRM</name>